<dbReference type="GO" id="GO:0008233">
    <property type="term" value="F:peptidase activity"/>
    <property type="evidence" value="ECO:0007669"/>
    <property type="project" value="UniProtKB-KW"/>
</dbReference>
<sequence length="948" mass="106852">MRINKSTIMLLALFIVTTYSCIQKEEEKSAAEETNFSLTYEKFTLDNGLEVVLHEDHSDPMVAVATLMHVGSNREKPGKTGFAHFFEHMAFNDSENVPRGSNRKVIPEWGGSRNGGTWSDGTIYYEVVPKDAFEKILWIDSDRLGYMINTVTIEALEREKQVVKNEKRQNYDNVPYGFTSEVIRANLYPKDHPYNWTVIGSLPDLQAATLEDVKEFYNTYYGPNNATLVIAGDIDIAETKKAVEKWFGEIKRGNEIADLKPMPVTLVETKSLYFEDNFAKLPELRMVFPTVEMFHKDQYALDILGKMLSGSKKSPLYKEIIAKKMLAPRVSSYNSSNELAGEFTFQVRANAGTDLNTVKMAIDEALKNFEANFDKAQLERIKTKQEMQLYQGTESVVDKAFALANGNVYANDPAHVIKEVDFTNKVTKEDVIRVYTKYIKDKNYIMTSFVPKGQTDLVMNGAIKAEVYQEEIVQGKANEEVGQGAEAQYEKTVTKHDRSEPTFGELPLFKSPKIWKGKLANGIHVYGIENNEVPLVSFAITIDGGHYLEPKNKAGLANLLGDLLMEGTAFKTSSELEEAIEMLGANIRIISRDESMIVSGSCLAKNFDKTIKLVEEIVLHPRWDIVEYERLKSSLLTNLKGREANPRTIAYQSFRKLIYGDDHILGIPSIGTAETVKDISLDDLKQFYTKNISASVANIHVAGATLESNVLASLKSLGNNWKSNEVKVPFYELPKQDKAGKLFFIDFPGAKQSVIYAGKLALSEADSMYNNLEYTNQILGGGSSGRLFQTLRIEKGYTYGAYSYLQSLEEKAPFLVQTSVRANATLPSLKIIEGLVGDYAKDFNENEVVVTKNKILKSSAKDYEQLQDKIGILMLISKYKKPFDYLEKEQKELVDMSLDDFQDIIKTHLQEPEMFYLIVGDKETQLDEINKFGKGEAIELDIYGNLRK</sequence>
<reference evidence="5 6" key="1">
    <citation type="journal article" date="2013" name="Int. J. Syst. Evol. Microbiol.">
        <title>Kordia antarctica sp. nov., isolated from Antarctic seawater.</title>
        <authorList>
            <person name="Baek K."/>
            <person name="Choi A."/>
            <person name="Kang I."/>
            <person name="Lee K."/>
            <person name="Cho J.C."/>
        </authorList>
    </citation>
    <scope>NUCLEOTIDE SEQUENCE [LARGE SCALE GENOMIC DNA]</scope>
    <source>
        <strain evidence="5 6">IMCC3317</strain>
    </source>
</reference>
<keyword evidence="5" id="KW-0378">Hydrolase</keyword>
<dbReference type="Proteomes" id="UP000464657">
    <property type="component" value="Chromosome"/>
</dbReference>
<dbReference type="KEGG" id="kan:IMCC3317_03660"/>
<proteinExistence type="inferred from homology"/>
<dbReference type="SUPFAM" id="SSF63411">
    <property type="entry name" value="LuxS/MPP-like metallohydrolase"/>
    <property type="match status" value="4"/>
</dbReference>
<evidence type="ECO:0000313" key="6">
    <source>
        <dbReference type="Proteomes" id="UP000464657"/>
    </source>
</evidence>
<dbReference type="Gene3D" id="3.30.830.10">
    <property type="entry name" value="Metalloenzyme, LuxS/M16 peptidase-like"/>
    <property type="match status" value="4"/>
</dbReference>
<evidence type="ECO:0000256" key="1">
    <source>
        <dbReference type="ARBA" id="ARBA00007261"/>
    </source>
</evidence>
<accession>A0A7L4ZET7</accession>
<dbReference type="EC" id="3.4.24.-" evidence="5"/>
<dbReference type="InterPro" id="IPR007863">
    <property type="entry name" value="Peptidase_M16_C"/>
</dbReference>
<feature type="domain" description="Peptidase M16 N-terminal" evidence="3">
    <location>
        <begin position="51"/>
        <end position="171"/>
    </location>
</feature>
<feature type="domain" description="Peptidase M16 C-terminal" evidence="4">
    <location>
        <begin position="208"/>
        <end position="383"/>
    </location>
</feature>
<feature type="coiled-coil region" evidence="2">
    <location>
        <begin position="359"/>
        <end position="386"/>
    </location>
</feature>
<dbReference type="Pfam" id="PF05193">
    <property type="entry name" value="Peptidase_M16_C"/>
    <property type="match status" value="2"/>
</dbReference>
<dbReference type="InterPro" id="IPR050361">
    <property type="entry name" value="MPP/UQCRC_Complex"/>
</dbReference>
<dbReference type="Pfam" id="PF00675">
    <property type="entry name" value="Peptidase_M16"/>
    <property type="match status" value="2"/>
</dbReference>
<gene>
    <name evidence="5" type="ORF">IMCC3317_03660</name>
</gene>
<feature type="domain" description="Peptidase M16 C-terminal" evidence="4">
    <location>
        <begin position="678"/>
        <end position="853"/>
    </location>
</feature>
<evidence type="ECO:0000256" key="2">
    <source>
        <dbReference type="SAM" id="Coils"/>
    </source>
</evidence>
<evidence type="ECO:0000313" key="5">
    <source>
        <dbReference type="EMBL" id="QHI35020.1"/>
    </source>
</evidence>
<protein>
    <submittedName>
        <fullName evidence="5">Putative zinc protease</fullName>
        <ecNumber evidence="5">3.4.24.-</ecNumber>
    </submittedName>
</protein>
<comment type="similarity">
    <text evidence="1">Belongs to the peptidase M16 family.</text>
</comment>
<dbReference type="OrthoDB" id="9811314at2"/>
<evidence type="ECO:0000259" key="3">
    <source>
        <dbReference type="Pfam" id="PF00675"/>
    </source>
</evidence>
<dbReference type="InterPro" id="IPR011765">
    <property type="entry name" value="Pept_M16_N"/>
</dbReference>
<dbReference type="PANTHER" id="PTHR11851:SF49">
    <property type="entry name" value="MITOCHONDRIAL-PROCESSING PEPTIDASE SUBUNIT ALPHA"/>
    <property type="match status" value="1"/>
</dbReference>
<dbReference type="GO" id="GO:0046872">
    <property type="term" value="F:metal ion binding"/>
    <property type="evidence" value="ECO:0007669"/>
    <property type="project" value="InterPro"/>
</dbReference>
<keyword evidence="6" id="KW-1185">Reference proteome</keyword>
<dbReference type="RefSeq" id="WP_160127798.1">
    <property type="nucleotide sequence ID" value="NZ_CP019288.1"/>
</dbReference>
<dbReference type="InterPro" id="IPR011249">
    <property type="entry name" value="Metalloenz_LuxS/M16"/>
</dbReference>
<dbReference type="EMBL" id="CP019288">
    <property type="protein sequence ID" value="QHI35020.1"/>
    <property type="molecule type" value="Genomic_DNA"/>
</dbReference>
<keyword evidence="5" id="KW-0645">Protease</keyword>
<dbReference type="PROSITE" id="PS51257">
    <property type="entry name" value="PROKAR_LIPOPROTEIN"/>
    <property type="match status" value="1"/>
</dbReference>
<dbReference type="AlphaFoldDB" id="A0A7L4ZET7"/>
<dbReference type="PANTHER" id="PTHR11851">
    <property type="entry name" value="METALLOPROTEASE"/>
    <property type="match status" value="1"/>
</dbReference>
<evidence type="ECO:0000259" key="4">
    <source>
        <dbReference type="Pfam" id="PF05193"/>
    </source>
</evidence>
<organism evidence="5 6">
    <name type="scientific">Kordia antarctica</name>
    <dbReference type="NCBI Taxonomy" id="1218801"/>
    <lineage>
        <taxon>Bacteria</taxon>
        <taxon>Pseudomonadati</taxon>
        <taxon>Bacteroidota</taxon>
        <taxon>Flavobacteriia</taxon>
        <taxon>Flavobacteriales</taxon>
        <taxon>Flavobacteriaceae</taxon>
        <taxon>Kordia</taxon>
    </lineage>
</organism>
<dbReference type="GO" id="GO:0006508">
    <property type="term" value="P:proteolysis"/>
    <property type="evidence" value="ECO:0007669"/>
    <property type="project" value="UniProtKB-KW"/>
</dbReference>
<name>A0A7L4ZET7_9FLAO</name>
<keyword evidence="2" id="KW-0175">Coiled coil</keyword>
<feature type="domain" description="Peptidase M16 N-terminal" evidence="3">
    <location>
        <begin position="530"/>
        <end position="647"/>
    </location>
</feature>